<evidence type="ECO:0000313" key="4">
    <source>
        <dbReference type="EMBL" id="RSH79874.1"/>
    </source>
</evidence>
<dbReference type="SUPFAM" id="SSF47616">
    <property type="entry name" value="GST C-terminal domain-like"/>
    <property type="match status" value="1"/>
</dbReference>
<dbReference type="InterPro" id="IPR004045">
    <property type="entry name" value="Glutathione_S-Trfase_N"/>
</dbReference>
<dbReference type="Gene3D" id="3.40.30.10">
    <property type="entry name" value="Glutaredoxin"/>
    <property type="match status" value="1"/>
</dbReference>
<name>A0A427XM97_9TREE</name>
<dbReference type="InterPro" id="IPR010987">
    <property type="entry name" value="Glutathione-S-Trfase_C-like"/>
</dbReference>
<dbReference type="SUPFAM" id="SSF52833">
    <property type="entry name" value="Thioredoxin-like"/>
    <property type="match status" value="1"/>
</dbReference>
<dbReference type="InterPro" id="IPR036282">
    <property type="entry name" value="Glutathione-S-Trfase_C_sf"/>
</dbReference>
<dbReference type="STRING" id="105984.A0A427XM97"/>
<comment type="similarity">
    <text evidence="1">Belongs to the GST superfamily.</text>
</comment>
<dbReference type="Pfam" id="PF02798">
    <property type="entry name" value="GST_N"/>
    <property type="match status" value="1"/>
</dbReference>
<dbReference type="RefSeq" id="XP_028474983.1">
    <property type="nucleotide sequence ID" value="XM_028624815.1"/>
</dbReference>
<feature type="domain" description="GST C-terminal" evidence="3">
    <location>
        <begin position="93"/>
        <end position="234"/>
    </location>
</feature>
<evidence type="ECO:0008006" key="6">
    <source>
        <dbReference type="Google" id="ProtNLM"/>
    </source>
</evidence>
<evidence type="ECO:0000259" key="2">
    <source>
        <dbReference type="PROSITE" id="PS50404"/>
    </source>
</evidence>
<dbReference type="PROSITE" id="PS50405">
    <property type="entry name" value="GST_CTER"/>
    <property type="match status" value="1"/>
</dbReference>
<dbReference type="PANTHER" id="PTHR44051">
    <property type="entry name" value="GLUTATHIONE S-TRANSFERASE-RELATED"/>
    <property type="match status" value="1"/>
</dbReference>
<dbReference type="CDD" id="cd03057">
    <property type="entry name" value="GST_N_Beta"/>
    <property type="match status" value="1"/>
</dbReference>
<dbReference type="PROSITE" id="PS50404">
    <property type="entry name" value="GST_NTER"/>
    <property type="match status" value="1"/>
</dbReference>
<evidence type="ECO:0000313" key="5">
    <source>
        <dbReference type="Proteomes" id="UP000279236"/>
    </source>
</evidence>
<dbReference type="PANTHER" id="PTHR44051:SF21">
    <property type="entry name" value="GLUTATHIONE S-TRANSFERASE FAMILY PROTEIN"/>
    <property type="match status" value="1"/>
</dbReference>
<sequence>MPDYTLYGFANTASTSTHWLLIELAAASGVTYDFVDVNFTTRAQRDATYLALNPRGRVPTLIVDGHTPVPESTACVLVLAERHPAAHFEPARDSPLRARFLETLVFVANTLLPAFRDWFYAEKDQTDGIVAHGIRLLALQRIKGVFEQLDAQVKEGGYLVSTADEGPTAVDFLFAATLSWDAFVDRLAGTYPNLQTYKSLMRSRPSWKVLNDKEGIESELADGIKPWEEQYLDF</sequence>
<dbReference type="EMBL" id="RSCE01000009">
    <property type="protein sequence ID" value="RSH79874.1"/>
    <property type="molecule type" value="Genomic_DNA"/>
</dbReference>
<comment type="caution">
    <text evidence="4">The sequence shown here is derived from an EMBL/GenBank/DDBJ whole genome shotgun (WGS) entry which is preliminary data.</text>
</comment>
<dbReference type="GeneID" id="39594080"/>
<dbReference type="AlphaFoldDB" id="A0A427XM97"/>
<dbReference type="InterPro" id="IPR036249">
    <property type="entry name" value="Thioredoxin-like_sf"/>
</dbReference>
<feature type="domain" description="GST N-terminal" evidence="2">
    <location>
        <begin position="5"/>
        <end position="87"/>
    </location>
</feature>
<dbReference type="Proteomes" id="UP000279236">
    <property type="component" value="Unassembled WGS sequence"/>
</dbReference>
<evidence type="ECO:0000256" key="1">
    <source>
        <dbReference type="ARBA" id="ARBA00007409"/>
    </source>
</evidence>
<dbReference type="Gene3D" id="1.20.1050.10">
    <property type="match status" value="1"/>
</dbReference>
<gene>
    <name evidence="4" type="ORF">EHS24_009537</name>
</gene>
<reference evidence="4 5" key="1">
    <citation type="submission" date="2018-11" db="EMBL/GenBank/DDBJ databases">
        <title>Genome sequence of Apiotrichum porosum DSM 27194.</title>
        <authorList>
            <person name="Aliyu H."/>
            <person name="Gorte O."/>
            <person name="Ochsenreither K."/>
        </authorList>
    </citation>
    <scope>NUCLEOTIDE SEQUENCE [LARGE SCALE GENOMIC DNA]</scope>
    <source>
        <strain evidence="4 5">DSM 27194</strain>
    </source>
</reference>
<accession>A0A427XM97</accession>
<evidence type="ECO:0000259" key="3">
    <source>
        <dbReference type="PROSITE" id="PS50405"/>
    </source>
</evidence>
<dbReference type="OrthoDB" id="422574at2759"/>
<organism evidence="4 5">
    <name type="scientific">Apiotrichum porosum</name>
    <dbReference type="NCBI Taxonomy" id="105984"/>
    <lineage>
        <taxon>Eukaryota</taxon>
        <taxon>Fungi</taxon>
        <taxon>Dikarya</taxon>
        <taxon>Basidiomycota</taxon>
        <taxon>Agaricomycotina</taxon>
        <taxon>Tremellomycetes</taxon>
        <taxon>Trichosporonales</taxon>
        <taxon>Trichosporonaceae</taxon>
        <taxon>Apiotrichum</taxon>
    </lineage>
</organism>
<proteinExistence type="inferred from homology"/>
<protein>
    <recommendedName>
        <fullName evidence="6">Glutathione S-transferase</fullName>
    </recommendedName>
</protein>
<keyword evidence="5" id="KW-1185">Reference proteome</keyword>